<name>A0ABW0X037_9ACTN</name>
<evidence type="ECO:0000313" key="2">
    <source>
        <dbReference type="Proteomes" id="UP001595975"/>
    </source>
</evidence>
<keyword evidence="2" id="KW-1185">Reference proteome</keyword>
<sequence>MTDIQRPALRYTADITVADIDGLAGFIERRIVLLREAADGPGGQEELIGEALSHTVTALTGSAREVLGTLAGRAAEVAAAGAAEAADGRGTHGEFLAFDEELEELMARLSRLWRYLLTAAEAWSHLPEYDVARWRLDGQLDAEHEARARWQGAGEAW</sequence>
<proteinExistence type="predicted"/>
<dbReference type="Proteomes" id="UP001595975">
    <property type="component" value="Unassembled WGS sequence"/>
</dbReference>
<evidence type="ECO:0000313" key="1">
    <source>
        <dbReference type="EMBL" id="MFC5663868.1"/>
    </source>
</evidence>
<reference evidence="2" key="1">
    <citation type="journal article" date="2019" name="Int. J. Syst. Evol. Microbiol.">
        <title>The Global Catalogue of Microorganisms (GCM) 10K type strain sequencing project: providing services to taxonomists for standard genome sequencing and annotation.</title>
        <authorList>
            <consortium name="The Broad Institute Genomics Platform"/>
            <consortium name="The Broad Institute Genome Sequencing Center for Infectious Disease"/>
            <person name="Wu L."/>
            <person name="Ma J."/>
        </authorList>
    </citation>
    <scope>NUCLEOTIDE SEQUENCE [LARGE SCALE GENOMIC DNA]</scope>
    <source>
        <strain evidence="2">CGMCC 4.1437</strain>
    </source>
</reference>
<protein>
    <submittedName>
        <fullName evidence="1">Uncharacterized protein</fullName>
    </submittedName>
</protein>
<comment type="caution">
    <text evidence="1">The sequence shown here is derived from an EMBL/GenBank/DDBJ whole genome shotgun (WGS) entry which is preliminary data.</text>
</comment>
<gene>
    <name evidence="1" type="ORF">ACFP3U_12845</name>
</gene>
<dbReference type="RefSeq" id="WP_380225570.1">
    <property type="nucleotide sequence ID" value="NZ_JBHSOF010000013.1"/>
</dbReference>
<organism evidence="1 2">
    <name type="scientific">Kitasatospora misakiensis</name>
    <dbReference type="NCBI Taxonomy" id="67330"/>
    <lineage>
        <taxon>Bacteria</taxon>
        <taxon>Bacillati</taxon>
        <taxon>Actinomycetota</taxon>
        <taxon>Actinomycetes</taxon>
        <taxon>Kitasatosporales</taxon>
        <taxon>Streptomycetaceae</taxon>
        <taxon>Kitasatospora</taxon>
    </lineage>
</organism>
<accession>A0ABW0X037</accession>
<dbReference type="EMBL" id="JBHSOF010000013">
    <property type="protein sequence ID" value="MFC5663868.1"/>
    <property type="molecule type" value="Genomic_DNA"/>
</dbReference>